<feature type="compositionally biased region" description="Low complexity" evidence="2">
    <location>
        <begin position="356"/>
        <end position="365"/>
    </location>
</feature>
<keyword evidence="1" id="KW-0175">Coiled coil</keyword>
<gene>
    <name evidence="3" type="ORF">jhhlp_000279</name>
</gene>
<name>A0A2N3NKK4_9PEZI</name>
<proteinExistence type="predicted"/>
<reference evidence="3 4" key="1">
    <citation type="journal article" date="2017" name="G3 (Bethesda)">
        <title>First Draft Genome Sequence of the Pathogenic Fungus Lomentospora prolificans (Formerly Scedosporium prolificans).</title>
        <authorList>
            <person name="Luo R."/>
            <person name="Zimin A."/>
            <person name="Workman R."/>
            <person name="Fan Y."/>
            <person name="Pertea G."/>
            <person name="Grossman N."/>
            <person name="Wear M.P."/>
            <person name="Jia B."/>
            <person name="Miller H."/>
            <person name="Casadevall A."/>
            <person name="Timp W."/>
            <person name="Zhang S.X."/>
            <person name="Salzberg S.L."/>
        </authorList>
    </citation>
    <scope>NUCLEOTIDE SEQUENCE [LARGE SCALE GENOMIC DNA]</scope>
    <source>
        <strain evidence="3 4">JHH-5317</strain>
    </source>
</reference>
<feature type="compositionally biased region" description="Polar residues" evidence="2">
    <location>
        <begin position="628"/>
        <end position="645"/>
    </location>
</feature>
<feature type="compositionally biased region" description="Pro residues" evidence="2">
    <location>
        <begin position="599"/>
        <end position="611"/>
    </location>
</feature>
<feature type="compositionally biased region" description="Low complexity" evidence="2">
    <location>
        <begin position="612"/>
        <end position="626"/>
    </location>
</feature>
<dbReference type="VEuPathDB" id="FungiDB:jhhlp_000279"/>
<evidence type="ECO:0000256" key="1">
    <source>
        <dbReference type="SAM" id="Coils"/>
    </source>
</evidence>
<evidence type="ECO:0000313" key="3">
    <source>
        <dbReference type="EMBL" id="PKS12938.1"/>
    </source>
</evidence>
<dbReference type="OrthoDB" id="5244861at2759"/>
<feature type="compositionally biased region" description="Low complexity" evidence="2">
    <location>
        <begin position="398"/>
        <end position="409"/>
    </location>
</feature>
<feature type="compositionally biased region" description="Low complexity" evidence="2">
    <location>
        <begin position="181"/>
        <end position="224"/>
    </location>
</feature>
<evidence type="ECO:0000256" key="2">
    <source>
        <dbReference type="SAM" id="MobiDB-lite"/>
    </source>
</evidence>
<accession>A0A2N3NKK4</accession>
<feature type="region of interest" description="Disordered" evidence="2">
    <location>
        <begin position="108"/>
        <end position="319"/>
    </location>
</feature>
<feature type="region of interest" description="Disordered" evidence="2">
    <location>
        <begin position="506"/>
        <end position="730"/>
    </location>
</feature>
<feature type="compositionally biased region" description="Low complexity" evidence="2">
    <location>
        <begin position="108"/>
        <end position="155"/>
    </location>
</feature>
<sequence>MDDATRLIADLQAKLADLDSKVAAYRQDLADLQAKLADLDSKVAAYRQDLADQFLRHSQQLLAGLDPDLSARVQTALADTLSSYPAISPALTAIAAQVPFFRTVPLSTTTSSNSNSAPTNTTGASTVQASTAPAMPASAPMPTTLTPTPATASSTGFYRAESPPKTMPASAETPPVPDAPTSISTTTTQSTTSNNSTYGSTTTPSAAAPVSASASASASAASYSVDHEDSPPTSRLPRPSTPPSHPPSLTRYLPPSHDAGAIDHMPDSPDDREAELHGVFTPTFLPLVDGSIDRLRSPPTPPRSRSSNRTKTPNLPTMDIAGAASAGATASASSASSSPLSPPSAAIDADVLSAASSSPASVQLPTRPSTVRRATDDVSTSSALSDKSDSKSRRSALRRSSSSSKPQSPRRVRFDVGGSQVLPTSSPSTSLQDVRQPPPGDNTLYTIPVLQEGNSSTPTLSAAVILGLSDLEENEDPPPKKVSSSQALRALSKLPLDTSTVWIPVTQDPDPDADEGDVIIPSAALSKAKNSLTSLREAERIKRSPGPTAKKPTDRVRTLLGTPVQQLHRQQAEEEEDSDGSSDGDFLSMGKSRSAVAKRPPPSPRLNPPPARSSGASTASTSAEPSNPKASGLQTVNENAASQPSEVKERASEREHADFDGGDVFDFEVAEGMSKPTPPQPPNPEEEFESEGETEAEDRHRGPLNLYSTSPAVNIPPPPQATVSAPARTAPKFQAPTVGSYKGRSITMPVVVNPEVHERAAALGEFNTFVGGLDGRSGMDDGDLSSFRASLTATGVFSGTPRSLTERMMMEEARGLVDREGGPVISK</sequence>
<keyword evidence="4" id="KW-1185">Reference proteome</keyword>
<dbReference type="STRING" id="41688.A0A2N3NKK4"/>
<dbReference type="Proteomes" id="UP000233524">
    <property type="component" value="Unassembled WGS sequence"/>
</dbReference>
<comment type="caution">
    <text evidence="3">The sequence shown here is derived from an EMBL/GenBank/DDBJ whole genome shotgun (WGS) entry which is preliminary data.</text>
</comment>
<feature type="coiled-coil region" evidence="1">
    <location>
        <begin position="1"/>
        <end position="49"/>
    </location>
</feature>
<feature type="compositionally biased region" description="Basic and acidic residues" evidence="2">
    <location>
        <begin position="646"/>
        <end position="659"/>
    </location>
</feature>
<feature type="compositionally biased region" description="Acidic residues" evidence="2">
    <location>
        <begin position="684"/>
        <end position="696"/>
    </location>
</feature>
<dbReference type="AlphaFoldDB" id="A0A2N3NKK4"/>
<evidence type="ECO:0000313" key="4">
    <source>
        <dbReference type="Proteomes" id="UP000233524"/>
    </source>
</evidence>
<dbReference type="InParanoid" id="A0A2N3NKK4"/>
<organism evidence="3 4">
    <name type="scientific">Lomentospora prolificans</name>
    <dbReference type="NCBI Taxonomy" id="41688"/>
    <lineage>
        <taxon>Eukaryota</taxon>
        <taxon>Fungi</taxon>
        <taxon>Dikarya</taxon>
        <taxon>Ascomycota</taxon>
        <taxon>Pezizomycotina</taxon>
        <taxon>Sordariomycetes</taxon>
        <taxon>Hypocreomycetidae</taxon>
        <taxon>Microascales</taxon>
        <taxon>Microascaceae</taxon>
        <taxon>Lomentospora</taxon>
    </lineage>
</organism>
<protein>
    <submittedName>
        <fullName evidence="3">Uncharacterized protein</fullName>
    </submittedName>
</protein>
<feature type="compositionally biased region" description="Acidic residues" evidence="2">
    <location>
        <begin position="660"/>
        <end position="669"/>
    </location>
</feature>
<feature type="compositionally biased region" description="Acidic residues" evidence="2">
    <location>
        <begin position="573"/>
        <end position="582"/>
    </location>
</feature>
<feature type="region of interest" description="Disordered" evidence="2">
    <location>
        <begin position="356"/>
        <end position="444"/>
    </location>
</feature>
<feature type="compositionally biased region" description="Low complexity" evidence="2">
    <location>
        <begin position="303"/>
        <end position="313"/>
    </location>
</feature>
<feature type="compositionally biased region" description="Basic and acidic residues" evidence="2">
    <location>
        <begin position="260"/>
        <end position="276"/>
    </location>
</feature>
<feature type="compositionally biased region" description="Polar residues" evidence="2">
    <location>
        <begin position="421"/>
        <end position="433"/>
    </location>
</feature>
<dbReference type="EMBL" id="NLAX01000002">
    <property type="protein sequence ID" value="PKS12938.1"/>
    <property type="molecule type" value="Genomic_DNA"/>
</dbReference>